<sequence length="794" mass="88320">MHNAAKILRGALVALLLATAFTPLIYVSTLPFPFVLGKMFFYRAAVEIAFVLAALLFLVEYARGAANAPDSLWNRLRVRLAFFKDPLFLAITILVLSAAVSVALAPNAYRGFFGGGERGEGFLSVFHYFLFLALALLFFRVRDWVIFAGIWLGVAVAVMLYAWLQFLSITAFPFALNPQSQPGSWTGNPAYLAGYLIISLALVPFLYNRTLSRISRALLIGFSGAALLTVFVTGIRGAVLGVFAGVIALTVGFLFQQGVKRSLKIAALGSLAGLMALGGVFWMTRGAEAWQIFPGVRRLAKVDLLATPSAATRLLALKVSWEAFRERPMFGWGLENYNIAYNKYYDPAYAFYAEDWFDRAHNRFVDTAVTQGAFGLLAYLAVLGAMFFRFWKGAGRNYAFRASAPLLSAIIVAYVVQNLFIFDQIPSYIAFSALAGFLIVRDAEAAEAVPPRMLPFSRPATLALSVVLLAGASASGYALYAYNYVPLVQAVQFNRVLSLKVGDKILAGADSFLTPYTFIQPALRAQLIEVLYNNNLITNKQFEPLANKALAAMEEVVEREPFEPRHYAALIESYNERAKQDPANFEKSEAFARKALALTPQRQGMRYYLSFVLAGEGRYDEALRVAKDTLAQDDRIAKAHYQLGLIYGLMADSSRYKGTADGAVYRREAEQEMDAALALGRKQIGTMEDYTGTDLTNTQFYLFLESDLKNMAIFYRAWQEPRKVAEILEVLSLQYPANKDYIHDAIVVYRTLRNKEGIIRNAEKLKELQPDLANSLDIIIDLAEKENWEILDSL</sequence>
<evidence type="ECO:0000256" key="5">
    <source>
        <dbReference type="SAM" id="Phobius"/>
    </source>
</evidence>
<dbReference type="Proteomes" id="UP000179281">
    <property type="component" value="Unassembled WGS sequence"/>
</dbReference>
<evidence type="ECO:0000256" key="1">
    <source>
        <dbReference type="ARBA" id="ARBA00004141"/>
    </source>
</evidence>
<comment type="subcellular location">
    <subcellularLocation>
        <location evidence="1">Membrane</location>
        <topology evidence="1">Multi-pass membrane protein</topology>
    </subcellularLocation>
</comment>
<protein>
    <recommendedName>
        <fullName evidence="6">O-antigen ligase-related domain-containing protein</fullName>
    </recommendedName>
</protein>
<feature type="transmembrane region" description="Helical" evidence="5">
    <location>
        <begin position="121"/>
        <end position="139"/>
    </location>
</feature>
<reference evidence="7 8" key="1">
    <citation type="journal article" date="2016" name="Nat. Commun.">
        <title>Thousands of microbial genomes shed light on interconnected biogeochemical processes in an aquifer system.</title>
        <authorList>
            <person name="Anantharaman K."/>
            <person name="Brown C.T."/>
            <person name="Hug L.A."/>
            <person name="Sharon I."/>
            <person name="Castelle C.J."/>
            <person name="Probst A.J."/>
            <person name="Thomas B.C."/>
            <person name="Singh A."/>
            <person name="Wilkins M.J."/>
            <person name="Karaoz U."/>
            <person name="Brodie E.L."/>
            <person name="Williams K.H."/>
            <person name="Hubbard S.S."/>
            <person name="Banfield J.F."/>
        </authorList>
    </citation>
    <scope>NUCLEOTIDE SEQUENCE [LARGE SCALE GENOMIC DNA]</scope>
</reference>
<keyword evidence="3 5" id="KW-1133">Transmembrane helix</keyword>
<feature type="transmembrane region" description="Helical" evidence="5">
    <location>
        <begin position="214"/>
        <end position="232"/>
    </location>
</feature>
<evidence type="ECO:0000256" key="4">
    <source>
        <dbReference type="ARBA" id="ARBA00023136"/>
    </source>
</evidence>
<evidence type="ECO:0000313" key="7">
    <source>
        <dbReference type="EMBL" id="OGZ02216.1"/>
    </source>
</evidence>
<evidence type="ECO:0000256" key="3">
    <source>
        <dbReference type="ARBA" id="ARBA00022989"/>
    </source>
</evidence>
<organism evidence="7 8">
    <name type="scientific">Candidatus Liptonbacteria bacterium RIFCSPLOWO2_12_FULL_60_15</name>
    <dbReference type="NCBI Taxonomy" id="1798653"/>
    <lineage>
        <taxon>Bacteria</taxon>
        <taxon>Candidatus Liptoniibacteriota</taxon>
    </lineage>
</organism>
<dbReference type="GO" id="GO:0016020">
    <property type="term" value="C:membrane"/>
    <property type="evidence" value="ECO:0007669"/>
    <property type="project" value="UniProtKB-SubCell"/>
</dbReference>
<feature type="transmembrane region" description="Helical" evidence="5">
    <location>
        <begin position="87"/>
        <end position="109"/>
    </location>
</feature>
<feature type="transmembrane region" description="Helical" evidence="5">
    <location>
        <begin position="421"/>
        <end position="440"/>
    </location>
</feature>
<dbReference type="InterPro" id="IPR007016">
    <property type="entry name" value="O-antigen_ligase-rel_domated"/>
</dbReference>
<dbReference type="PANTHER" id="PTHR37422:SF23">
    <property type="entry name" value="TEICHURONIC ACID BIOSYNTHESIS PROTEIN TUAE"/>
    <property type="match status" value="1"/>
</dbReference>
<evidence type="ECO:0000313" key="8">
    <source>
        <dbReference type="Proteomes" id="UP000179281"/>
    </source>
</evidence>
<gene>
    <name evidence="7" type="ORF">A3G64_02745</name>
</gene>
<dbReference type="EMBL" id="MHLD01000026">
    <property type="protein sequence ID" value="OGZ02216.1"/>
    <property type="molecule type" value="Genomic_DNA"/>
</dbReference>
<dbReference type="Pfam" id="PF04932">
    <property type="entry name" value="Wzy_C"/>
    <property type="match status" value="1"/>
</dbReference>
<feature type="transmembrane region" description="Helical" evidence="5">
    <location>
        <begin position="189"/>
        <end position="207"/>
    </location>
</feature>
<dbReference type="Gene3D" id="1.25.40.10">
    <property type="entry name" value="Tetratricopeptide repeat domain"/>
    <property type="match status" value="1"/>
</dbReference>
<keyword evidence="4 5" id="KW-0472">Membrane</keyword>
<feature type="transmembrane region" description="Helical" evidence="5">
    <location>
        <begin position="146"/>
        <end position="169"/>
    </location>
</feature>
<feature type="transmembrane region" description="Helical" evidence="5">
    <location>
        <begin position="398"/>
        <end position="415"/>
    </location>
</feature>
<dbReference type="AlphaFoldDB" id="A0A1G2CLE6"/>
<dbReference type="SUPFAM" id="SSF48452">
    <property type="entry name" value="TPR-like"/>
    <property type="match status" value="1"/>
</dbReference>
<keyword evidence="2 5" id="KW-0812">Transmembrane</keyword>
<feature type="transmembrane region" description="Helical" evidence="5">
    <location>
        <begin position="461"/>
        <end position="482"/>
    </location>
</feature>
<dbReference type="PANTHER" id="PTHR37422">
    <property type="entry name" value="TEICHURONIC ACID BIOSYNTHESIS PROTEIN TUAE"/>
    <property type="match status" value="1"/>
</dbReference>
<proteinExistence type="predicted"/>
<name>A0A1G2CLE6_9BACT</name>
<dbReference type="InterPro" id="IPR011990">
    <property type="entry name" value="TPR-like_helical_dom_sf"/>
</dbReference>
<evidence type="ECO:0000259" key="6">
    <source>
        <dbReference type="Pfam" id="PF04932"/>
    </source>
</evidence>
<accession>A0A1G2CLE6</accession>
<comment type="caution">
    <text evidence="7">The sequence shown here is derived from an EMBL/GenBank/DDBJ whole genome shotgun (WGS) entry which is preliminary data.</text>
</comment>
<feature type="transmembrane region" description="Helical" evidence="5">
    <location>
        <begin position="372"/>
        <end position="391"/>
    </location>
</feature>
<dbReference type="InterPro" id="IPR051533">
    <property type="entry name" value="WaaL-like"/>
</dbReference>
<feature type="transmembrane region" description="Helical" evidence="5">
    <location>
        <begin position="7"/>
        <end position="28"/>
    </location>
</feature>
<feature type="transmembrane region" description="Helical" evidence="5">
    <location>
        <begin position="238"/>
        <end position="255"/>
    </location>
</feature>
<evidence type="ECO:0000256" key="2">
    <source>
        <dbReference type="ARBA" id="ARBA00022692"/>
    </source>
</evidence>
<feature type="transmembrane region" description="Helical" evidence="5">
    <location>
        <begin position="40"/>
        <end position="59"/>
    </location>
</feature>
<dbReference type="STRING" id="1798653.A3G64_02745"/>
<feature type="domain" description="O-antigen ligase-related" evidence="6">
    <location>
        <begin position="225"/>
        <end position="380"/>
    </location>
</feature>
<feature type="transmembrane region" description="Helical" evidence="5">
    <location>
        <begin position="262"/>
        <end position="283"/>
    </location>
</feature>